<accession>A0A5J9W749</accession>
<dbReference type="PANTHER" id="PTHR33110">
    <property type="entry name" value="F-BOX/KELCH-REPEAT PROTEIN-RELATED"/>
    <property type="match status" value="1"/>
</dbReference>
<dbReference type="Proteomes" id="UP000324897">
    <property type="component" value="Unassembled WGS sequence"/>
</dbReference>
<dbReference type="Gene3D" id="1.20.1280.50">
    <property type="match status" value="1"/>
</dbReference>
<feature type="non-terminal residue" evidence="3">
    <location>
        <position position="1"/>
    </location>
</feature>
<evidence type="ECO:0000256" key="1">
    <source>
        <dbReference type="SAM" id="MobiDB-lite"/>
    </source>
</evidence>
<gene>
    <name evidence="3" type="ORF">EJB05_10280</name>
</gene>
<comment type="caution">
    <text evidence="3">The sequence shown here is derived from an EMBL/GenBank/DDBJ whole genome shotgun (WGS) entry which is preliminary data.</text>
</comment>
<dbReference type="PANTHER" id="PTHR33110:SF82">
    <property type="entry name" value="OS07G0500250 PROTEIN"/>
    <property type="match status" value="1"/>
</dbReference>
<evidence type="ECO:0000313" key="4">
    <source>
        <dbReference type="Proteomes" id="UP000324897"/>
    </source>
</evidence>
<reference evidence="3 4" key="1">
    <citation type="journal article" date="2019" name="Sci. Rep.">
        <title>A high-quality genome of Eragrostis curvula grass provides insights into Poaceae evolution and supports new strategies to enhance forage quality.</title>
        <authorList>
            <person name="Carballo J."/>
            <person name="Santos B.A.C.M."/>
            <person name="Zappacosta D."/>
            <person name="Garbus I."/>
            <person name="Selva J.P."/>
            <person name="Gallo C.A."/>
            <person name="Diaz A."/>
            <person name="Albertini E."/>
            <person name="Caccamo M."/>
            <person name="Echenique V."/>
        </authorList>
    </citation>
    <scope>NUCLEOTIDE SEQUENCE [LARGE SCALE GENOMIC DNA]</scope>
    <source>
        <strain evidence="4">cv. Victoria</strain>
        <tissue evidence="3">Leaf</tissue>
    </source>
</reference>
<dbReference type="Gramene" id="TVU43786">
    <property type="protein sequence ID" value="TVU43786"/>
    <property type="gene ID" value="EJB05_10280"/>
</dbReference>
<dbReference type="EMBL" id="RWGY01000005">
    <property type="protein sequence ID" value="TVU43786.1"/>
    <property type="molecule type" value="Genomic_DNA"/>
</dbReference>
<evidence type="ECO:0000313" key="3">
    <source>
        <dbReference type="EMBL" id="TVU43786.1"/>
    </source>
</evidence>
<dbReference type="Pfam" id="PF03478">
    <property type="entry name" value="Beta-prop_KIB1-4"/>
    <property type="match status" value="2"/>
</dbReference>
<organism evidence="3 4">
    <name type="scientific">Eragrostis curvula</name>
    <name type="common">weeping love grass</name>
    <dbReference type="NCBI Taxonomy" id="38414"/>
    <lineage>
        <taxon>Eukaryota</taxon>
        <taxon>Viridiplantae</taxon>
        <taxon>Streptophyta</taxon>
        <taxon>Embryophyta</taxon>
        <taxon>Tracheophyta</taxon>
        <taxon>Spermatophyta</taxon>
        <taxon>Magnoliopsida</taxon>
        <taxon>Liliopsida</taxon>
        <taxon>Poales</taxon>
        <taxon>Poaceae</taxon>
        <taxon>PACMAD clade</taxon>
        <taxon>Chloridoideae</taxon>
        <taxon>Eragrostideae</taxon>
        <taxon>Eragrostidinae</taxon>
        <taxon>Eragrostis</taxon>
    </lineage>
</organism>
<evidence type="ECO:0000259" key="2">
    <source>
        <dbReference type="Pfam" id="PF03478"/>
    </source>
</evidence>
<dbReference type="InterPro" id="IPR005174">
    <property type="entry name" value="KIB1-4_b-propeller"/>
</dbReference>
<keyword evidence="4" id="KW-1185">Reference proteome</keyword>
<feature type="domain" description="KIB1-4 beta-propeller" evidence="2">
    <location>
        <begin position="327"/>
        <end position="429"/>
    </location>
</feature>
<feature type="compositionally biased region" description="Acidic residues" evidence="1">
    <location>
        <begin position="255"/>
        <end position="292"/>
    </location>
</feature>
<protein>
    <recommendedName>
        <fullName evidence="2">KIB1-4 beta-propeller domain-containing protein</fullName>
    </recommendedName>
</protein>
<dbReference type="AlphaFoldDB" id="A0A5J9W749"/>
<feature type="domain" description="KIB1-4 beta-propeller" evidence="2">
    <location>
        <begin position="124"/>
        <end position="232"/>
    </location>
</feature>
<sequence>MASPTWSELLPDLIGRVIALLPFPADRARFRAVCRAWHAAARLYVARLPWIVLPNCSFCVVGEDDDCLHRIPGLPDNAICLGAAADGWLALDCTDDVFRRIPPWEKSFFNSTPVRPRPDVKHDHTYLLHNPFSGEAVSLPELDSIIGHVAETFEIRKVLMRSSSPDDLVAVITNNWNCNVILCCPGKGKCVVPGIRVFDVAFLGDRLYGITPEEELVAVDIDEDEDGCPTVTKCRRVIKKPLGADGWEDPWSWMYDDDVNDDDISDEDDTDDDSSDDDDSDDDSSDNDENDDGQLSASSEEEEGPDEDAPNQEENGDGQVPDGEDVVEDEEVPYETKDYIHTTRRLVKLHGDRELLMVKQQTQAPPFTNHYTRKIEVFKADINAGIWVAITENALAKGEALFLSRCFSKSTRAYEDIKEGFIYSMDLDDVFDMRSLALEPFILPTQTGHEARELLTWLFPPELVL</sequence>
<feature type="region of interest" description="Disordered" evidence="1">
    <location>
        <begin position="249"/>
        <end position="326"/>
    </location>
</feature>
<feature type="compositionally biased region" description="Acidic residues" evidence="1">
    <location>
        <begin position="299"/>
        <end position="326"/>
    </location>
</feature>
<name>A0A5J9W749_9POAL</name>
<dbReference type="OrthoDB" id="677671at2759"/>
<proteinExistence type="predicted"/>